<organism evidence="4 5">
    <name type="scientific">Haloechinothrix alba</name>
    <dbReference type="NCBI Taxonomy" id="664784"/>
    <lineage>
        <taxon>Bacteria</taxon>
        <taxon>Bacillati</taxon>
        <taxon>Actinomycetota</taxon>
        <taxon>Actinomycetes</taxon>
        <taxon>Pseudonocardiales</taxon>
        <taxon>Pseudonocardiaceae</taxon>
        <taxon>Haloechinothrix</taxon>
    </lineage>
</organism>
<sequence length="967" mass="104260">MPAHPVEPATTGPVVSAHTSQLPLVGRSAELGALFDTVTTPPSVALVEGDAGIGKTRLIDELCALPTLRSWNVLSGACQPFREPCSYGPVLDALRAVGKRLRRCSRLSPLTGALRPLLPELACYLPPCPDRLDDPSAERHRLFRAMRDVLATCGRTLLIIEDAHWADDGTRDVLNFLAATMPERLSVVVSYRGAGHRGDGGPLGSAYRLRRDVTGTVVRLAGLGRAEVAELVGATLGPDAESEELLIQLHERTAGIPFVLEEVLRALGDAAGPVRTDGPGTVRLLESLGVPVLLGHAMQERLAPLSASALHVARAGAVLGKPVDVELLSGMTGRSRKRTAAALMEALRAGVLVEASRNRYGYVHALARQAVYEALPGPERLQLHLRAADVLARRDPVPLAWMAEHYRAAEEYGRWVETAEAAADQAREIGEPTAAAEILHELLSEASLSAVQRVRLAGKLSKAALCSRGRCDVTGILERVLGDERLPVATRGLIRTRLGVVMLRKPELVAAGRRHLRTAVRELREHDAPTALLAMSALGQAQVGAAPVEDHLAWVNRVDRELGRLPDGPALTNVLANQLQNLVQIGTPDVGERIALLPAQARSREEHQYLTRAHLYLADALSWVGHLQRARRFLDSGIRLAQAQECATFMIDIGRGLQARLDWLTGNWTGLAERCSELAERCADIEVVRTELALAQGALAVAKGEWDAATAHLDSAGLTDARAYNPRLLAATAELARMHLSRQDPEAAYEVASRSWSMVHGKRVWVWAAPLVPVLTETLGQLGRHGAAERVGSEFEHGIRGRDAPLAHAAAVAARGSRLRWAGSLRQAADALDCARRHYAELPAPYHAAVAAESAAYCRIAQGEGHPAELVPAVAETFETLGATRDAARCRSAVRSAGGVVASRRGRRGYGNALSPREKEVAGLLSRGLTNREIAEVLFLSPRTAEHHVARVLRKLGVRSRFELRRP</sequence>
<reference evidence="4 5" key="1">
    <citation type="submission" date="2017-06" db="EMBL/GenBank/DDBJ databases">
        <authorList>
            <person name="Kim H.J."/>
            <person name="Triplett B.A."/>
        </authorList>
    </citation>
    <scope>NUCLEOTIDE SEQUENCE [LARGE SCALE GENOMIC DNA]</scope>
    <source>
        <strain evidence="4 5">DSM 45207</strain>
    </source>
</reference>
<dbReference type="Proteomes" id="UP000198348">
    <property type="component" value="Unassembled WGS sequence"/>
</dbReference>
<gene>
    <name evidence="4" type="ORF">SAMN06265360_108167</name>
</gene>
<dbReference type="GO" id="GO:0003677">
    <property type="term" value="F:DNA binding"/>
    <property type="evidence" value="ECO:0007669"/>
    <property type="project" value="InterPro"/>
</dbReference>
<dbReference type="CDD" id="cd06170">
    <property type="entry name" value="LuxR_C_like"/>
    <property type="match status" value="1"/>
</dbReference>
<dbReference type="AlphaFoldDB" id="A0A238X212"/>
<protein>
    <submittedName>
        <fullName evidence="4">Regulatory protein, luxR family</fullName>
    </submittedName>
</protein>
<dbReference type="SUPFAM" id="SSF52540">
    <property type="entry name" value="P-loop containing nucleoside triphosphate hydrolases"/>
    <property type="match status" value="1"/>
</dbReference>
<dbReference type="InterPro" id="IPR041664">
    <property type="entry name" value="AAA_16"/>
</dbReference>
<keyword evidence="1" id="KW-0547">Nucleotide-binding</keyword>
<dbReference type="InterPro" id="IPR027417">
    <property type="entry name" value="P-loop_NTPase"/>
</dbReference>
<proteinExistence type="predicted"/>
<keyword evidence="2" id="KW-0067">ATP-binding</keyword>
<dbReference type="SUPFAM" id="SSF46894">
    <property type="entry name" value="C-terminal effector domain of the bipartite response regulators"/>
    <property type="match status" value="1"/>
</dbReference>
<evidence type="ECO:0000256" key="2">
    <source>
        <dbReference type="ARBA" id="ARBA00022840"/>
    </source>
</evidence>
<dbReference type="Pfam" id="PF00196">
    <property type="entry name" value="GerE"/>
    <property type="match status" value="1"/>
</dbReference>
<accession>A0A238X212</accession>
<dbReference type="PRINTS" id="PR00038">
    <property type="entry name" value="HTHLUXR"/>
</dbReference>
<evidence type="ECO:0000313" key="4">
    <source>
        <dbReference type="EMBL" id="SNR52474.1"/>
    </source>
</evidence>
<dbReference type="SMART" id="SM00421">
    <property type="entry name" value="HTH_LUXR"/>
    <property type="match status" value="1"/>
</dbReference>
<feature type="domain" description="HTH luxR-type" evidence="3">
    <location>
        <begin position="907"/>
        <end position="967"/>
    </location>
</feature>
<dbReference type="GO" id="GO:0004016">
    <property type="term" value="F:adenylate cyclase activity"/>
    <property type="evidence" value="ECO:0007669"/>
    <property type="project" value="TreeGrafter"/>
</dbReference>
<evidence type="ECO:0000313" key="5">
    <source>
        <dbReference type="Proteomes" id="UP000198348"/>
    </source>
</evidence>
<dbReference type="PANTHER" id="PTHR16305">
    <property type="entry name" value="TESTICULAR SOLUBLE ADENYLYL CYCLASE"/>
    <property type="match status" value="1"/>
</dbReference>
<dbReference type="GO" id="GO:0005737">
    <property type="term" value="C:cytoplasm"/>
    <property type="evidence" value="ECO:0007669"/>
    <property type="project" value="TreeGrafter"/>
</dbReference>
<dbReference type="Pfam" id="PF13191">
    <property type="entry name" value="AAA_16"/>
    <property type="match status" value="1"/>
</dbReference>
<dbReference type="EMBL" id="FZNW01000008">
    <property type="protein sequence ID" value="SNR52474.1"/>
    <property type="molecule type" value="Genomic_DNA"/>
</dbReference>
<dbReference type="GO" id="GO:0006355">
    <property type="term" value="P:regulation of DNA-templated transcription"/>
    <property type="evidence" value="ECO:0007669"/>
    <property type="project" value="InterPro"/>
</dbReference>
<dbReference type="InterPro" id="IPR036388">
    <property type="entry name" value="WH-like_DNA-bd_sf"/>
</dbReference>
<dbReference type="InterPro" id="IPR016032">
    <property type="entry name" value="Sig_transdc_resp-reg_C-effctor"/>
</dbReference>
<dbReference type="PROSITE" id="PS50043">
    <property type="entry name" value="HTH_LUXR_2"/>
    <property type="match status" value="1"/>
</dbReference>
<dbReference type="Gene3D" id="1.10.10.10">
    <property type="entry name" value="Winged helix-like DNA-binding domain superfamily/Winged helix DNA-binding domain"/>
    <property type="match status" value="1"/>
</dbReference>
<dbReference type="PANTHER" id="PTHR16305:SF35">
    <property type="entry name" value="TRANSCRIPTIONAL ACTIVATOR DOMAIN"/>
    <property type="match status" value="1"/>
</dbReference>
<dbReference type="InterPro" id="IPR000792">
    <property type="entry name" value="Tscrpt_reg_LuxR_C"/>
</dbReference>
<dbReference type="OrthoDB" id="5476461at2"/>
<dbReference type="GO" id="GO:0005524">
    <property type="term" value="F:ATP binding"/>
    <property type="evidence" value="ECO:0007669"/>
    <property type="project" value="UniProtKB-KW"/>
</dbReference>
<dbReference type="RefSeq" id="WP_089301205.1">
    <property type="nucleotide sequence ID" value="NZ_FZNW01000008.1"/>
</dbReference>
<evidence type="ECO:0000256" key="1">
    <source>
        <dbReference type="ARBA" id="ARBA00022741"/>
    </source>
</evidence>
<name>A0A238X212_9PSEU</name>
<keyword evidence="5" id="KW-1185">Reference proteome</keyword>
<evidence type="ECO:0000259" key="3">
    <source>
        <dbReference type="PROSITE" id="PS50043"/>
    </source>
</evidence>